<dbReference type="GO" id="GO:1903457">
    <property type="term" value="P:lactate catabolic process"/>
    <property type="evidence" value="ECO:0007669"/>
    <property type="project" value="TreeGrafter"/>
</dbReference>
<comment type="caution">
    <text evidence="4">The sequence shown here is derived from an EMBL/GenBank/DDBJ whole genome shotgun (WGS) entry which is preliminary data.</text>
</comment>
<proteinExistence type="predicted"/>
<dbReference type="PANTHER" id="PTHR11748">
    <property type="entry name" value="D-LACTATE DEHYDROGENASE"/>
    <property type="match status" value="1"/>
</dbReference>
<keyword evidence="2" id="KW-0274">FAD</keyword>
<evidence type="ECO:0000256" key="2">
    <source>
        <dbReference type="ARBA" id="ARBA00022827"/>
    </source>
</evidence>
<evidence type="ECO:0000256" key="1">
    <source>
        <dbReference type="ARBA" id="ARBA00022630"/>
    </source>
</evidence>
<reference evidence="5" key="1">
    <citation type="submission" date="2019-03" db="EMBL/GenBank/DDBJ databases">
        <title>Aquabacterium pictum sp.nov., the first bacteriochlorophyll a-containing freshwater bacterium in the genus Aquabacterium of the class Betaproteobacteria.</title>
        <authorList>
            <person name="Hirose S."/>
            <person name="Tank M."/>
            <person name="Hara E."/>
            <person name="Tamaki H."/>
            <person name="Takaichi S."/>
            <person name="Haruta S."/>
            <person name="Hanada S."/>
        </authorList>
    </citation>
    <scope>NUCLEOTIDE SEQUENCE [LARGE SCALE GENOMIC DNA]</scope>
    <source>
        <strain evidence="5">W35</strain>
    </source>
</reference>
<dbReference type="AlphaFoldDB" id="A0A480AU80"/>
<dbReference type="PROSITE" id="PS51387">
    <property type="entry name" value="FAD_PCMH"/>
    <property type="match status" value="1"/>
</dbReference>
<dbReference type="SUPFAM" id="SSF55103">
    <property type="entry name" value="FAD-linked oxidases, C-terminal domain"/>
    <property type="match status" value="1"/>
</dbReference>
<evidence type="ECO:0000259" key="3">
    <source>
        <dbReference type="PROSITE" id="PS51387"/>
    </source>
</evidence>
<keyword evidence="1" id="KW-0285">Flavoprotein</keyword>
<dbReference type="GO" id="GO:0071949">
    <property type="term" value="F:FAD binding"/>
    <property type="evidence" value="ECO:0007669"/>
    <property type="project" value="InterPro"/>
</dbReference>
<dbReference type="PANTHER" id="PTHR11748:SF114">
    <property type="entry name" value="ARYL-ALCOHOL OXIDASE VANILLYL-ALCOHOL OXIDASE (AFU_ORTHOLOGUE AFUA_3G09500)-RELATED"/>
    <property type="match status" value="1"/>
</dbReference>
<dbReference type="InterPro" id="IPR036318">
    <property type="entry name" value="FAD-bd_PCMH-like_sf"/>
</dbReference>
<dbReference type="InterPro" id="IPR016170">
    <property type="entry name" value="Cytok_DH_C_sf"/>
</dbReference>
<sequence length="551" mass="60877">MNARLPTDQLAAALIQQLQSIVGPDGVKSEPAAVEQVTRTCVPMRTLPSAVVYPRSTSEVQAVVQAAAAADVPLWPVSTGKNWGYGERSAAYDRGITVILERMNQIVQVDEQLGYAVIEPGVTYKQLNDHLKQSGSRLWADCAGSTQYASVIGNALDKGRGLTPMADHFGSLCGMDVVLPDGRLLETGGGPTGHNTVRHGYKWGVGPYMDGLFVQSNLGVVVRAGVWLMPAPEVFDFAAFEYKADPSRLGAFIDDLRELVMSRALRSHPHLANSFAMMCILAQYPKDLLGGRRHLSEEAAARWRQEHGVASWTFGAGLYGSKEEVRYQKRMLRKVLGRYGMVQFIGAAVRDDWYGQLVRKVAPVVNRWLGKSPEFTDVMVPAINLFRGIPTDDFVRQAYFKSHPEKPATDIDPARDGCGFVWIGPVVPFNAEHVMRALAVTKQVFDKHEFDFFVEVIVESARAVILLVGVFYDRHDPVEAERARAWYDEAREVYIREGYPPYRATSMSMPGAMDSNPVARDLLATIKAAVDPQNLIAPGRYGTPLRPADRP</sequence>
<gene>
    <name evidence="4" type="ORF">AQPW35_35010</name>
</gene>
<dbReference type="GO" id="GO:0004458">
    <property type="term" value="F:D-lactate dehydrogenase (cytochrome) activity"/>
    <property type="evidence" value="ECO:0007669"/>
    <property type="project" value="TreeGrafter"/>
</dbReference>
<dbReference type="RefSeq" id="WP_162520831.1">
    <property type="nucleotide sequence ID" value="NZ_BJCL01000009.1"/>
</dbReference>
<dbReference type="EMBL" id="BJCL01000009">
    <property type="protein sequence ID" value="GCL64420.1"/>
    <property type="molecule type" value="Genomic_DNA"/>
</dbReference>
<keyword evidence="5" id="KW-1185">Reference proteome</keyword>
<dbReference type="Gene3D" id="1.10.45.10">
    <property type="entry name" value="Vanillyl-alcohol Oxidase, Chain A, domain 4"/>
    <property type="match status" value="1"/>
</dbReference>
<dbReference type="InterPro" id="IPR016167">
    <property type="entry name" value="FAD-bd_PCMH_sub1"/>
</dbReference>
<dbReference type="InterPro" id="IPR006094">
    <property type="entry name" value="Oxid_FAD_bind_N"/>
</dbReference>
<dbReference type="SUPFAM" id="SSF56176">
    <property type="entry name" value="FAD-binding/transporter-associated domain-like"/>
    <property type="match status" value="1"/>
</dbReference>
<dbReference type="Gene3D" id="3.30.465.10">
    <property type="match status" value="1"/>
</dbReference>
<dbReference type="InterPro" id="IPR016164">
    <property type="entry name" value="FAD-linked_Oxase-like_C"/>
</dbReference>
<accession>A0A480AU80</accession>
<dbReference type="InterPro" id="IPR016166">
    <property type="entry name" value="FAD-bd_PCMH"/>
</dbReference>
<name>A0A480AU80_9BURK</name>
<protein>
    <submittedName>
        <fullName evidence="4">4-cresol dehydrogenase</fullName>
    </submittedName>
</protein>
<evidence type="ECO:0000313" key="4">
    <source>
        <dbReference type="EMBL" id="GCL64420.1"/>
    </source>
</evidence>
<organism evidence="4 5">
    <name type="scientific">Pseudaquabacterium pictum</name>
    <dbReference type="NCBI Taxonomy" id="2315236"/>
    <lineage>
        <taxon>Bacteria</taxon>
        <taxon>Pseudomonadati</taxon>
        <taxon>Pseudomonadota</taxon>
        <taxon>Betaproteobacteria</taxon>
        <taxon>Burkholderiales</taxon>
        <taxon>Sphaerotilaceae</taxon>
        <taxon>Pseudaquabacterium</taxon>
    </lineage>
</organism>
<dbReference type="GO" id="GO:0008720">
    <property type="term" value="F:D-lactate dehydrogenase (NAD+) activity"/>
    <property type="evidence" value="ECO:0007669"/>
    <property type="project" value="TreeGrafter"/>
</dbReference>
<dbReference type="Pfam" id="PF01565">
    <property type="entry name" value="FAD_binding_4"/>
    <property type="match status" value="1"/>
</dbReference>
<dbReference type="Gene3D" id="3.30.43.10">
    <property type="entry name" value="Uridine Diphospho-n-acetylenolpyruvylglucosamine Reductase, domain 2"/>
    <property type="match status" value="1"/>
</dbReference>
<dbReference type="Proteomes" id="UP000301751">
    <property type="component" value="Unassembled WGS sequence"/>
</dbReference>
<evidence type="ECO:0000313" key="5">
    <source>
        <dbReference type="Proteomes" id="UP000301751"/>
    </source>
</evidence>
<dbReference type="InterPro" id="IPR016169">
    <property type="entry name" value="FAD-bd_PCMH_sub2"/>
</dbReference>
<dbReference type="Gene3D" id="3.40.462.10">
    <property type="entry name" value="FAD-linked oxidases, C-terminal domain"/>
    <property type="match status" value="1"/>
</dbReference>
<dbReference type="InterPro" id="IPR016171">
    <property type="entry name" value="Vanillyl_alc_oxidase_C-sub2"/>
</dbReference>
<feature type="domain" description="FAD-binding PCMH-type" evidence="3">
    <location>
        <begin position="44"/>
        <end position="231"/>
    </location>
</feature>